<dbReference type="Proteomes" id="UP000249467">
    <property type="component" value="Unassembled WGS sequence"/>
</dbReference>
<dbReference type="Gene3D" id="3.90.550.10">
    <property type="entry name" value="Spore Coat Polysaccharide Biosynthesis Protein SpsA, Chain A"/>
    <property type="match status" value="1"/>
</dbReference>
<dbReference type="PANTHER" id="PTHR43685">
    <property type="entry name" value="GLYCOSYLTRANSFERASE"/>
    <property type="match status" value="1"/>
</dbReference>
<reference evidence="2 3" key="2">
    <citation type="submission" date="2018-06" db="EMBL/GenBank/DDBJ databases">
        <title>Metagenomic assembly of (sub)arctic Cyanobacteria and their associated microbiome from non-axenic cultures.</title>
        <authorList>
            <person name="Baurain D."/>
        </authorList>
    </citation>
    <scope>NUCLEOTIDE SEQUENCE [LARGE SCALE GENOMIC DNA]</scope>
    <source>
        <strain evidence="2">ULC066bin1</strain>
    </source>
</reference>
<accession>A0A2W4WIH3</accession>
<protein>
    <submittedName>
        <fullName evidence="2">Family 2 glycosyl transferase</fullName>
    </submittedName>
</protein>
<dbReference type="EMBL" id="QBML01000001">
    <property type="protein sequence ID" value="PZO44933.1"/>
    <property type="molecule type" value="Genomic_DNA"/>
</dbReference>
<dbReference type="AlphaFoldDB" id="A0A2W4WIH3"/>
<dbReference type="Pfam" id="PF00535">
    <property type="entry name" value="Glycos_transf_2"/>
    <property type="match status" value="1"/>
</dbReference>
<dbReference type="InterPro" id="IPR029044">
    <property type="entry name" value="Nucleotide-diphossugar_trans"/>
</dbReference>
<name>A0A2W4WIH3_9CYAN</name>
<evidence type="ECO:0000313" key="3">
    <source>
        <dbReference type="Proteomes" id="UP000249467"/>
    </source>
</evidence>
<keyword evidence="2" id="KW-0808">Transferase</keyword>
<comment type="caution">
    <text evidence="2">The sequence shown here is derived from an EMBL/GenBank/DDBJ whole genome shotgun (WGS) entry which is preliminary data.</text>
</comment>
<gene>
    <name evidence="2" type="ORF">DCF19_00020</name>
</gene>
<evidence type="ECO:0000259" key="1">
    <source>
        <dbReference type="Pfam" id="PF00535"/>
    </source>
</evidence>
<dbReference type="GO" id="GO:0016740">
    <property type="term" value="F:transferase activity"/>
    <property type="evidence" value="ECO:0007669"/>
    <property type="project" value="UniProtKB-KW"/>
</dbReference>
<dbReference type="InterPro" id="IPR050834">
    <property type="entry name" value="Glycosyltransf_2"/>
</dbReference>
<reference evidence="2 3" key="1">
    <citation type="submission" date="2018-04" db="EMBL/GenBank/DDBJ databases">
        <authorList>
            <person name="Go L.Y."/>
            <person name="Mitchell J.A."/>
        </authorList>
    </citation>
    <scope>NUCLEOTIDE SEQUENCE [LARGE SCALE GENOMIC DNA]</scope>
    <source>
        <strain evidence="2">ULC066bin1</strain>
    </source>
</reference>
<organism evidence="2 3">
    <name type="scientific">Pseudanabaena frigida</name>
    <dbReference type="NCBI Taxonomy" id="945775"/>
    <lineage>
        <taxon>Bacteria</taxon>
        <taxon>Bacillati</taxon>
        <taxon>Cyanobacteriota</taxon>
        <taxon>Cyanophyceae</taxon>
        <taxon>Pseudanabaenales</taxon>
        <taxon>Pseudanabaenaceae</taxon>
        <taxon>Pseudanabaena</taxon>
    </lineage>
</organism>
<dbReference type="InterPro" id="IPR001173">
    <property type="entry name" value="Glyco_trans_2-like"/>
</dbReference>
<dbReference type="SUPFAM" id="SSF53448">
    <property type="entry name" value="Nucleotide-diphospho-sugar transferases"/>
    <property type="match status" value="1"/>
</dbReference>
<dbReference type="PANTHER" id="PTHR43685:SF3">
    <property type="entry name" value="SLR2126 PROTEIN"/>
    <property type="match status" value="1"/>
</dbReference>
<proteinExistence type="predicted"/>
<evidence type="ECO:0000313" key="2">
    <source>
        <dbReference type="EMBL" id="PZO44933.1"/>
    </source>
</evidence>
<sequence length="310" mass="35674">MFWSVVVPTYNRLPILQKCLAALEKQTITQPYEILVIDDGSSDGTVEFLRANSDRYPHLRLLTQDHAAAATARNYGIESALGKYIAFVDSDITVNPEYLQAHTETLAQGDKVYSYGRIIDTSNLEAPDSEPVSTVPYFTAALFDTCNLAIARKWLIEAGKFDTGFFQYGWEDFELGMRVKKLGLKRLTCAGAIAFHYHAKFSIDKMPRLLDLEEQRGRMSIIFYQKHPTWEVKLMIQKTWLHLALWGILTLGGTLNDRTLKPLLTWLCDRGKSEIAMEIFRIYMNWYTVIWMYRNWDKESKLLFGNASAR</sequence>
<feature type="domain" description="Glycosyltransferase 2-like" evidence="1">
    <location>
        <begin position="4"/>
        <end position="123"/>
    </location>
</feature>